<feature type="domain" description="Zn(2)-C6 fungal-type" evidence="7">
    <location>
        <begin position="194"/>
        <end position="235"/>
    </location>
</feature>
<dbReference type="PANTHER" id="PTHR31668">
    <property type="entry name" value="GLUCOSE TRANSPORT TRANSCRIPTION REGULATOR RGT1-RELATED-RELATED"/>
    <property type="match status" value="1"/>
</dbReference>
<feature type="region of interest" description="Disordered" evidence="6">
    <location>
        <begin position="758"/>
        <end position="777"/>
    </location>
</feature>
<feature type="region of interest" description="Disordered" evidence="6">
    <location>
        <begin position="245"/>
        <end position="296"/>
    </location>
</feature>
<dbReference type="EMBL" id="CP141891">
    <property type="protein sequence ID" value="WRT70727.1"/>
    <property type="molecule type" value="Genomic_DNA"/>
</dbReference>
<dbReference type="PROSITE" id="PS50048">
    <property type="entry name" value="ZN2_CY6_FUNGAL_2"/>
    <property type="match status" value="1"/>
</dbReference>
<dbReference type="InterPro" id="IPR001138">
    <property type="entry name" value="Zn2Cys6_DnaBD"/>
</dbReference>
<reference evidence="8 9" key="1">
    <citation type="submission" date="2024-01" db="EMBL/GenBank/DDBJ databases">
        <title>Comparative genomics of Cryptococcus and Kwoniella reveals pathogenesis evolution and contrasting modes of karyotype evolution via chromosome fusion or intercentromeric recombination.</title>
        <authorList>
            <person name="Coelho M.A."/>
            <person name="David-Palma M."/>
            <person name="Shea T."/>
            <person name="Bowers K."/>
            <person name="McGinley-Smith S."/>
            <person name="Mohammad A.W."/>
            <person name="Gnirke A."/>
            <person name="Yurkov A.M."/>
            <person name="Nowrousian M."/>
            <person name="Sun S."/>
            <person name="Cuomo C.A."/>
            <person name="Heitman J."/>
        </authorList>
    </citation>
    <scope>NUCLEOTIDE SEQUENCE [LARGE SCALE GENOMIC DNA]</scope>
    <source>
        <strain evidence="8">CBS 11374</strain>
    </source>
</reference>
<keyword evidence="4" id="KW-0804">Transcription</keyword>
<evidence type="ECO:0000256" key="3">
    <source>
        <dbReference type="ARBA" id="ARBA00023125"/>
    </source>
</evidence>
<dbReference type="GeneID" id="87959855"/>
<dbReference type="InterPro" id="IPR007219">
    <property type="entry name" value="XnlR_reg_dom"/>
</dbReference>
<proteinExistence type="predicted"/>
<feature type="compositionally biased region" description="Polar residues" evidence="6">
    <location>
        <begin position="49"/>
        <end position="63"/>
    </location>
</feature>
<feature type="compositionally biased region" description="Basic and acidic residues" evidence="6">
    <location>
        <begin position="166"/>
        <end position="189"/>
    </location>
</feature>
<name>A0ABZ1DAV5_9TREE</name>
<feature type="compositionally biased region" description="Low complexity" evidence="6">
    <location>
        <begin position="145"/>
        <end position="155"/>
    </location>
</feature>
<dbReference type="InterPro" id="IPR050797">
    <property type="entry name" value="Carb_Metab_Trans_Reg"/>
</dbReference>
<dbReference type="PANTHER" id="PTHR31668:SF26">
    <property type="entry name" value="GLUCOSE TRANSPORT TRANSCRIPTION REGULATOR RGT1-RELATED"/>
    <property type="match status" value="1"/>
</dbReference>
<evidence type="ECO:0000259" key="7">
    <source>
        <dbReference type="PROSITE" id="PS50048"/>
    </source>
</evidence>
<dbReference type="SMART" id="SM00906">
    <property type="entry name" value="Fungal_trans"/>
    <property type="match status" value="1"/>
</dbReference>
<feature type="region of interest" description="Disordered" evidence="6">
    <location>
        <begin position="784"/>
        <end position="906"/>
    </location>
</feature>
<feature type="region of interest" description="Disordered" evidence="6">
    <location>
        <begin position="921"/>
        <end position="958"/>
    </location>
</feature>
<feature type="compositionally biased region" description="Polar residues" evidence="6">
    <location>
        <begin position="114"/>
        <end position="124"/>
    </location>
</feature>
<dbReference type="CDD" id="cd12148">
    <property type="entry name" value="fungal_TF_MHR"/>
    <property type="match status" value="1"/>
</dbReference>
<keyword evidence="3" id="KW-0238">DNA-binding</keyword>
<keyword evidence="9" id="KW-1185">Reference proteome</keyword>
<feature type="compositionally biased region" description="Polar residues" evidence="6">
    <location>
        <begin position="880"/>
        <end position="896"/>
    </location>
</feature>
<evidence type="ECO:0000256" key="2">
    <source>
        <dbReference type="ARBA" id="ARBA00023015"/>
    </source>
</evidence>
<keyword evidence="2" id="KW-0805">Transcription regulation</keyword>
<dbReference type="CDD" id="cd00067">
    <property type="entry name" value="GAL4"/>
    <property type="match status" value="1"/>
</dbReference>
<evidence type="ECO:0000256" key="4">
    <source>
        <dbReference type="ARBA" id="ARBA00023163"/>
    </source>
</evidence>
<organism evidence="8 9">
    <name type="scientific">Kwoniella shivajii</name>
    <dbReference type="NCBI Taxonomy" id="564305"/>
    <lineage>
        <taxon>Eukaryota</taxon>
        <taxon>Fungi</taxon>
        <taxon>Dikarya</taxon>
        <taxon>Basidiomycota</taxon>
        <taxon>Agaricomycotina</taxon>
        <taxon>Tremellomycetes</taxon>
        <taxon>Tremellales</taxon>
        <taxon>Cryptococcaceae</taxon>
        <taxon>Kwoniella</taxon>
    </lineage>
</organism>
<keyword evidence="5" id="KW-0539">Nucleus</keyword>
<feature type="compositionally biased region" description="Low complexity" evidence="6">
    <location>
        <begin position="943"/>
        <end position="958"/>
    </location>
</feature>
<feature type="compositionally biased region" description="Low complexity" evidence="6">
    <location>
        <begin position="1"/>
        <end position="21"/>
    </location>
</feature>
<feature type="compositionally biased region" description="Polar residues" evidence="6">
    <location>
        <begin position="928"/>
        <end position="942"/>
    </location>
</feature>
<evidence type="ECO:0000313" key="9">
    <source>
        <dbReference type="Proteomes" id="UP001329825"/>
    </source>
</evidence>
<feature type="compositionally biased region" description="Polar residues" evidence="6">
    <location>
        <begin position="258"/>
        <end position="270"/>
    </location>
</feature>
<gene>
    <name evidence="8" type="ORF">IL334_007725</name>
</gene>
<protein>
    <recommendedName>
        <fullName evidence="7">Zn(2)-C6 fungal-type domain-containing protein</fullName>
    </recommendedName>
</protein>
<dbReference type="Pfam" id="PF04082">
    <property type="entry name" value="Fungal_trans"/>
    <property type="match status" value="1"/>
</dbReference>
<dbReference type="InterPro" id="IPR036864">
    <property type="entry name" value="Zn2-C6_fun-type_DNA-bd_sf"/>
</dbReference>
<dbReference type="SUPFAM" id="SSF57701">
    <property type="entry name" value="Zn2/Cys6 DNA-binding domain"/>
    <property type="match status" value="1"/>
</dbReference>
<dbReference type="Proteomes" id="UP001329825">
    <property type="component" value="Chromosome 11"/>
</dbReference>
<dbReference type="Pfam" id="PF00172">
    <property type="entry name" value="Zn_clus"/>
    <property type="match status" value="1"/>
</dbReference>
<evidence type="ECO:0000256" key="6">
    <source>
        <dbReference type="SAM" id="MobiDB-lite"/>
    </source>
</evidence>
<feature type="compositionally biased region" description="Polar residues" evidence="6">
    <location>
        <begin position="70"/>
        <end position="79"/>
    </location>
</feature>
<keyword evidence="1" id="KW-0479">Metal-binding</keyword>
<evidence type="ECO:0000256" key="5">
    <source>
        <dbReference type="ARBA" id="ARBA00023242"/>
    </source>
</evidence>
<feature type="compositionally biased region" description="Polar residues" evidence="6">
    <location>
        <begin position="822"/>
        <end position="842"/>
    </location>
</feature>
<feature type="region of interest" description="Disordered" evidence="6">
    <location>
        <begin position="1"/>
        <end position="193"/>
    </location>
</feature>
<evidence type="ECO:0000313" key="8">
    <source>
        <dbReference type="EMBL" id="WRT70727.1"/>
    </source>
</evidence>
<feature type="compositionally biased region" description="Polar residues" evidence="6">
    <location>
        <begin position="87"/>
        <end position="105"/>
    </location>
</feature>
<evidence type="ECO:0000256" key="1">
    <source>
        <dbReference type="ARBA" id="ARBA00022723"/>
    </source>
</evidence>
<sequence>MYNHSSSTSSSGGASGPSTNTAESQQQKRSIPPWHYGTNNEPTVGWIPSWSNVSMDSGANQLNPILPPNQHWNSQNPSQSEHHHQASQRQPAVSTHQQSYTQPQDSIFPPPMNTVLSNTISTLPSPKGKAAEMQTPEKPDKTASTKRASASKATTNGHGKKKKRKVEVENDDHSVHSATEADKEKEKRTKTGRACDACRTKKIRCDILPSAETSSRTEDQPICAHCKQSNLECTFFLPITETRFKKKRESTRKESTPAPEQSSAKASTLRASKAGSESVLDHQPMASTAENEVRGGRVEGPTSIAFLLHTTIPSIQSEGFDLRNHSSWEVLEDGNGVIRVNAPPSAHGNADVDPDPTRGHSRLNKPALSGQTMSLLVNAYFKEASPLFPIISRAEFAAKTAPSPLLLYAICGVASTRRQFPREVFASVRGVLNGLLRSNDVLSDARFENVQALLLLAQVGDLHAQPTAATASASLIRTGAAIRMAQDLGLHRESAIRATGPKDLAYMELRRRVWATCVIMDRWYGAALGIPLLIDLLDCDVLLPAPYNILPHAEPSEWPIDTNFMALTEHLKLSIIIGRTLKVCYSPTGLKHVTDAQLEGIVDDMESWRAALPEELVFEGVGSSHVAALLHFGYTALQFLFWRLFTRITHSCPPHLTFSLELSHWSKMIKWSKDALEWLDVNDDALDTLFIFPYAATSCALIQYHTWARRGDSDSLGALKLVKETATKWENTVQPDQMSIRRKTCETMTLLYEAALKTDPDSQENHVPPKMPANPTPGVFPRQGGFGRVQFQKDGNRQGGGVFVADSEEDRNLSGVKETDVILSSQIPDSQNSRSAGTAQRSNPHRGPKNPEQGNLEGKEQTQLGNSRTGGGEVSDRQIQHPSNFNPQINQNGLQDGSSMGMGLNGNSIPQVPYSITGYNPGGMDEQYQLQNHHTGSSYGTLPNSNSNAPSSSSNTFDGPGYNNANGNGYGFNNNTFDPSFLDSLPSSSFDWDSWSTYFDKFLPAAANQSFENMP</sequence>
<feature type="compositionally biased region" description="Low complexity" evidence="6">
    <location>
        <begin position="897"/>
        <end position="906"/>
    </location>
</feature>
<dbReference type="SMART" id="SM00066">
    <property type="entry name" value="GAL4"/>
    <property type="match status" value="1"/>
</dbReference>
<accession>A0ABZ1DAV5</accession>
<dbReference type="RefSeq" id="XP_062795466.1">
    <property type="nucleotide sequence ID" value="XM_062939415.1"/>
</dbReference>
<dbReference type="Gene3D" id="4.10.240.10">
    <property type="entry name" value="Zn(2)-C6 fungal-type DNA-binding domain"/>
    <property type="match status" value="1"/>
</dbReference>